<evidence type="ECO:0000256" key="8">
    <source>
        <dbReference type="ARBA" id="ARBA00049547"/>
    </source>
</evidence>
<dbReference type="PANTHER" id="PTHR11530">
    <property type="entry name" value="D-AMINO ACID OXIDASE"/>
    <property type="match status" value="1"/>
</dbReference>
<dbReference type="InterPro" id="IPR023209">
    <property type="entry name" value="DAO"/>
</dbReference>
<dbReference type="Gene3D" id="3.40.50.720">
    <property type="entry name" value="NAD(P)-binding Rossmann-like Domain"/>
    <property type="match status" value="2"/>
</dbReference>
<comment type="catalytic activity">
    <reaction evidence="8">
        <text>a D-alpha-amino acid + O2 + H2O = a 2-oxocarboxylate + H2O2 + NH4(+)</text>
        <dbReference type="Rhea" id="RHEA:21816"/>
        <dbReference type="ChEBI" id="CHEBI:15377"/>
        <dbReference type="ChEBI" id="CHEBI:15379"/>
        <dbReference type="ChEBI" id="CHEBI:16240"/>
        <dbReference type="ChEBI" id="CHEBI:28938"/>
        <dbReference type="ChEBI" id="CHEBI:35179"/>
        <dbReference type="ChEBI" id="CHEBI:59871"/>
        <dbReference type="EC" id="1.4.3.3"/>
    </reaction>
    <physiologicalReaction direction="left-to-right" evidence="8">
        <dbReference type="Rhea" id="RHEA:21817"/>
    </physiologicalReaction>
</comment>
<organism evidence="10 11">
    <name type="scientific">Parasphingorhabdus cellanae</name>
    <dbReference type="NCBI Taxonomy" id="2806553"/>
    <lineage>
        <taxon>Bacteria</taxon>
        <taxon>Pseudomonadati</taxon>
        <taxon>Pseudomonadota</taxon>
        <taxon>Alphaproteobacteria</taxon>
        <taxon>Sphingomonadales</taxon>
        <taxon>Sphingomonadaceae</taxon>
        <taxon>Parasphingorhabdus</taxon>
    </lineage>
</organism>
<evidence type="ECO:0000313" key="11">
    <source>
        <dbReference type="Proteomes" id="UP000663923"/>
    </source>
</evidence>
<dbReference type="EMBL" id="CP071794">
    <property type="protein sequence ID" value="QTD56556.1"/>
    <property type="molecule type" value="Genomic_DNA"/>
</dbReference>
<evidence type="ECO:0000256" key="2">
    <source>
        <dbReference type="ARBA" id="ARBA00006730"/>
    </source>
</evidence>
<evidence type="ECO:0000256" key="1">
    <source>
        <dbReference type="ARBA" id="ARBA00001974"/>
    </source>
</evidence>
<reference evidence="10 11" key="1">
    <citation type="submission" date="2021-03" db="EMBL/GenBank/DDBJ databases">
        <title>Complete genome of Parasphingorhabdus_sp.JHSY0214.</title>
        <authorList>
            <person name="Yoo J.H."/>
            <person name="Bae J.W."/>
        </authorList>
    </citation>
    <scope>NUCLEOTIDE SEQUENCE [LARGE SCALE GENOMIC DNA]</scope>
    <source>
        <strain evidence="10 11">JHSY0214</strain>
    </source>
</reference>
<dbReference type="Gene3D" id="3.30.9.10">
    <property type="entry name" value="D-Amino Acid Oxidase, subunit A, domain 2"/>
    <property type="match status" value="1"/>
</dbReference>
<evidence type="ECO:0000256" key="4">
    <source>
        <dbReference type="ARBA" id="ARBA00022827"/>
    </source>
</evidence>
<dbReference type="Pfam" id="PF01266">
    <property type="entry name" value="DAO"/>
    <property type="match status" value="1"/>
</dbReference>
<keyword evidence="5" id="KW-0560">Oxidoreductase</keyword>
<evidence type="ECO:0000259" key="9">
    <source>
        <dbReference type="Pfam" id="PF01266"/>
    </source>
</evidence>
<evidence type="ECO:0000313" key="10">
    <source>
        <dbReference type="EMBL" id="QTD56556.1"/>
    </source>
</evidence>
<gene>
    <name evidence="10" type="ORF">J4G78_02890</name>
</gene>
<feature type="domain" description="FAD dependent oxidoreductase" evidence="9">
    <location>
        <begin position="44"/>
        <end position="295"/>
    </location>
</feature>
<proteinExistence type="inferred from homology"/>
<name>A0ABX7T4N8_9SPHN</name>
<evidence type="ECO:0000256" key="7">
    <source>
        <dbReference type="ARBA" id="ARBA00039751"/>
    </source>
</evidence>
<keyword evidence="3" id="KW-0285">Flavoprotein</keyword>
<evidence type="ECO:0000256" key="5">
    <source>
        <dbReference type="ARBA" id="ARBA00023002"/>
    </source>
</evidence>
<dbReference type="SUPFAM" id="SSF54373">
    <property type="entry name" value="FAD-linked reductases, C-terminal domain"/>
    <property type="match status" value="1"/>
</dbReference>
<comment type="similarity">
    <text evidence="2">Belongs to the DAMOX/DASOX family.</text>
</comment>
<sequence>MRRQALGDQQIVHNYGHGGGGITLSWGSSRLAVDLGLPGHRGPVAVLGAGIMGLTTARLLQEAGQAVTIYTSKLPPFTTSNIAGGQWYPSNVFRHSALTPEFQQQFIAAAEYSYQRYQLLVGERYGIRWMPNYELSSSPINMGRTSRMIASMLPDRRTLSPEENQFASAHVGVWQAMFIEPARFLRELQRDILIADGQIKVRHFANRAQISELRETLIFNCTGLGTGQLFDDEELIPLRGQLSILLPQPEIDYAYTTSNGLYMFPRSDGIVLGGTSDAGNADLTPSSQTTRYLVRGHNAIADAMRCG</sequence>
<protein>
    <recommendedName>
        <fullName evidence="7">D-amino-acid oxidase</fullName>
        <ecNumber evidence="6">1.4.3.3</ecNumber>
    </recommendedName>
</protein>
<dbReference type="PANTHER" id="PTHR11530:SF11">
    <property type="entry name" value="D-ASPARTATE OXIDASE"/>
    <property type="match status" value="1"/>
</dbReference>
<accession>A0ABX7T4N8</accession>
<dbReference type="EC" id="1.4.3.3" evidence="6"/>
<dbReference type="SUPFAM" id="SSF51971">
    <property type="entry name" value="Nucleotide-binding domain"/>
    <property type="match status" value="1"/>
</dbReference>
<evidence type="ECO:0000256" key="3">
    <source>
        <dbReference type="ARBA" id="ARBA00022630"/>
    </source>
</evidence>
<comment type="cofactor">
    <cofactor evidence="1">
        <name>FAD</name>
        <dbReference type="ChEBI" id="CHEBI:57692"/>
    </cofactor>
</comment>
<keyword evidence="11" id="KW-1185">Reference proteome</keyword>
<evidence type="ECO:0000256" key="6">
    <source>
        <dbReference type="ARBA" id="ARBA00039101"/>
    </source>
</evidence>
<dbReference type="InterPro" id="IPR006076">
    <property type="entry name" value="FAD-dep_OxRdtase"/>
</dbReference>
<keyword evidence="4" id="KW-0274">FAD</keyword>
<dbReference type="Proteomes" id="UP000663923">
    <property type="component" value="Chromosome"/>
</dbReference>